<dbReference type="CDD" id="cd00866">
    <property type="entry name" value="PEBP_euk"/>
    <property type="match status" value="1"/>
</dbReference>
<comment type="similarity">
    <text evidence="1">Belongs to the phosphatidylethanolamine-binding protein family.</text>
</comment>
<dbReference type="Pfam" id="PF01161">
    <property type="entry name" value="PBP"/>
    <property type="match status" value="1"/>
</dbReference>
<evidence type="ECO:0000256" key="1">
    <source>
        <dbReference type="ARBA" id="ARBA00007091"/>
    </source>
</evidence>
<dbReference type="PANTHER" id="PTHR11362">
    <property type="entry name" value="PHOSPHATIDYLETHANOLAMINE-BINDING PROTEIN"/>
    <property type="match status" value="1"/>
</dbReference>
<evidence type="ECO:0000313" key="3">
    <source>
        <dbReference type="Proteomes" id="UP000191024"/>
    </source>
</evidence>
<dbReference type="GO" id="GO:0005543">
    <property type="term" value="F:phospholipid binding"/>
    <property type="evidence" value="ECO:0007669"/>
    <property type="project" value="TreeGrafter"/>
</dbReference>
<gene>
    <name evidence="2" type="ORF">LAMI_0F01552G</name>
</gene>
<dbReference type="InterPro" id="IPR035810">
    <property type="entry name" value="PEBP_euk"/>
</dbReference>
<dbReference type="GO" id="GO:0046578">
    <property type="term" value="P:regulation of Ras protein signal transduction"/>
    <property type="evidence" value="ECO:0007669"/>
    <property type="project" value="TreeGrafter"/>
</dbReference>
<dbReference type="Gene3D" id="3.90.280.10">
    <property type="entry name" value="PEBP-like"/>
    <property type="match status" value="1"/>
</dbReference>
<dbReference type="EMBL" id="LT598467">
    <property type="protein sequence ID" value="SCU95219.1"/>
    <property type="molecule type" value="Genomic_DNA"/>
</dbReference>
<dbReference type="STRING" id="1230905.A0A1G4JW07"/>
<dbReference type="OrthoDB" id="2506647at2759"/>
<dbReference type="Proteomes" id="UP000191024">
    <property type="component" value="Chromosome F"/>
</dbReference>
<sequence>MNAAINVAETATESLKKHMVIPDVIKDQSFKPWGLLAAEYSPSSPIAMGNTLLVKDTQSKPKVHFTLDPQSEFKIRDQDLFTLVLTDPDAPSREDHKWSEYCHFVEADIRLPFEYAHNSTSAVPDFVSCELRGGRSIVEYQGPAPPKNTGKHRYVLMLFKQPNDSSKFTKIADRPNWGYGTAATGIHKMATENHLQLIAANFFYAQAD</sequence>
<protein>
    <submittedName>
        <fullName evidence="2">LAMI_0F01552g1_1</fullName>
    </submittedName>
</protein>
<dbReference type="SUPFAM" id="SSF49777">
    <property type="entry name" value="PEBP-like"/>
    <property type="match status" value="1"/>
</dbReference>
<dbReference type="GO" id="GO:0030162">
    <property type="term" value="P:regulation of proteolysis"/>
    <property type="evidence" value="ECO:0007669"/>
    <property type="project" value="TreeGrafter"/>
</dbReference>
<dbReference type="GO" id="GO:0030414">
    <property type="term" value="F:peptidase inhibitor activity"/>
    <property type="evidence" value="ECO:0007669"/>
    <property type="project" value="TreeGrafter"/>
</dbReference>
<accession>A0A1G4JW07</accession>
<dbReference type="InterPro" id="IPR036610">
    <property type="entry name" value="PEBP-like_sf"/>
</dbReference>
<name>A0A1G4JW07_9SACH</name>
<proteinExistence type="inferred from homology"/>
<reference evidence="3" key="1">
    <citation type="submission" date="2016-03" db="EMBL/GenBank/DDBJ databases">
        <authorList>
            <person name="Devillers H."/>
        </authorList>
    </citation>
    <scope>NUCLEOTIDE SEQUENCE [LARGE SCALE GENOMIC DNA]</scope>
</reference>
<dbReference type="InterPro" id="IPR008914">
    <property type="entry name" value="PEBP"/>
</dbReference>
<dbReference type="PANTHER" id="PTHR11362:SF148">
    <property type="entry name" value="CARBOXYPEPTIDASE Y INHIBITOR"/>
    <property type="match status" value="1"/>
</dbReference>
<keyword evidence="3" id="KW-1185">Reference proteome</keyword>
<evidence type="ECO:0000313" key="2">
    <source>
        <dbReference type="EMBL" id="SCU95219.1"/>
    </source>
</evidence>
<organism evidence="2 3">
    <name type="scientific">Lachancea mirantina</name>
    <dbReference type="NCBI Taxonomy" id="1230905"/>
    <lineage>
        <taxon>Eukaryota</taxon>
        <taxon>Fungi</taxon>
        <taxon>Dikarya</taxon>
        <taxon>Ascomycota</taxon>
        <taxon>Saccharomycotina</taxon>
        <taxon>Saccharomycetes</taxon>
        <taxon>Saccharomycetales</taxon>
        <taxon>Saccharomycetaceae</taxon>
        <taxon>Lachancea</taxon>
    </lineage>
</organism>
<dbReference type="AlphaFoldDB" id="A0A1G4JW07"/>
<dbReference type="InterPro" id="IPR001858">
    <property type="entry name" value="Phosphatidylethanolamine-bd_CS"/>
</dbReference>
<dbReference type="PROSITE" id="PS01220">
    <property type="entry name" value="PBP"/>
    <property type="match status" value="1"/>
</dbReference>